<sequence>MNVKLLQIRWSTGKNSLTYFTTALFAMLLMAFSGYAQTETDAYTAAGLPVPTVTSDKEDYAPGEVAIITGTGWTLDQQVDVHFEETPAFHA</sequence>
<gene>
    <name evidence="2" type="ORF">ACFS7Z_01165</name>
</gene>
<evidence type="ECO:0008006" key="4">
    <source>
        <dbReference type="Google" id="ProtNLM"/>
    </source>
</evidence>
<comment type="caution">
    <text evidence="2">The sequence shown here is derived from an EMBL/GenBank/DDBJ whole genome shotgun (WGS) entry which is preliminary data.</text>
</comment>
<protein>
    <recommendedName>
        <fullName evidence="4">IPT/TIG domain-containing protein</fullName>
    </recommendedName>
</protein>
<evidence type="ECO:0000313" key="3">
    <source>
        <dbReference type="Proteomes" id="UP001597641"/>
    </source>
</evidence>
<dbReference type="RefSeq" id="WP_377479615.1">
    <property type="nucleotide sequence ID" value="NZ_JBHUOX010000001.1"/>
</dbReference>
<feature type="chain" id="PRO_5045773246" description="IPT/TIG domain-containing protein" evidence="1">
    <location>
        <begin position="39"/>
        <end position="91"/>
    </location>
</feature>
<dbReference type="EMBL" id="JBHUOX010000001">
    <property type="protein sequence ID" value="MFD2998954.1"/>
    <property type="molecule type" value="Genomic_DNA"/>
</dbReference>
<accession>A0ABW6BRC4</accession>
<proteinExistence type="predicted"/>
<dbReference type="Proteomes" id="UP001597641">
    <property type="component" value="Unassembled WGS sequence"/>
</dbReference>
<evidence type="ECO:0000256" key="1">
    <source>
        <dbReference type="SAM" id="SignalP"/>
    </source>
</evidence>
<evidence type="ECO:0000313" key="2">
    <source>
        <dbReference type="EMBL" id="MFD2998954.1"/>
    </source>
</evidence>
<keyword evidence="1" id="KW-0732">Signal</keyword>
<keyword evidence="3" id="KW-1185">Reference proteome</keyword>
<reference evidence="3" key="1">
    <citation type="journal article" date="2019" name="Int. J. Syst. Evol. Microbiol.">
        <title>The Global Catalogue of Microorganisms (GCM) 10K type strain sequencing project: providing services to taxonomists for standard genome sequencing and annotation.</title>
        <authorList>
            <consortium name="The Broad Institute Genomics Platform"/>
            <consortium name="The Broad Institute Genome Sequencing Center for Infectious Disease"/>
            <person name="Wu L."/>
            <person name="Ma J."/>
        </authorList>
    </citation>
    <scope>NUCLEOTIDE SEQUENCE [LARGE SCALE GENOMIC DNA]</scope>
    <source>
        <strain evidence="3">KCTC 23984</strain>
    </source>
</reference>
<name>A0ABW6BRC4_9BACT</name>
<organism evidence="2 3">
    <name type="scientific">Pontibacter toksunensis</name>
    <dbReference type="NCBI Taxonomy" id="1332631"/>
    <lineage>
        <taxon>Bacteria</taxon>
        <taxon>Pseudomonadati</taxon>
        <taxon>Bacteroidota</taxon>
        <taxon>Cytophagia</taxon>
        <taxon>Cytophagales</taxon>
        <taxon>Hymenobacteraceae</taxon>
        <taxon>Pontibacter</taxon>
    </lineage>
</organism>
<feature type="signal peptide" evidence="1">
    <location>
        <begin position="1"/>
        <end position="38"/>
    </location>
</feature>